<dbReference type="Proteomes" id="UP000614350">
    <property type="component" value="Unassembled WGS sequence"/>
</dbReference>
<protein>
    <submittedName>
        <fullName evidence="1">Uncharacterized protein</fullName>
    </submittedName>
</protein>
<keyword evidence="2" id="KW-1185">Reference proteome</keyword>
<evidence type="ECO:0000313" key="2">
    <source>
        <dbReference type="Proteomes" id="UP000614350"/>
    </source>
</evidence>
<accession>A0A834MYB6</accession>
<sequence length="93" mass="10707">MSRTTNKEWWMEVETFVKAITRYARHTLAARLNLLVCRVLLKCHHMCDTLQPLASTADTDKGLALKQRKVKETEQNVSENVELSYTPDLTSDI</sequence>
<organism evidence="1 2">
    <name type="scientific">Vespula vulgaris</name>
    <name type="common">Yellow jacket</name>
    <name type="synonym">Wasp</name>
    <dbReference type="NCBI Taxonomy" id="7454"/>
    <lineage>
        <taxon>Eukaryota</taxon>
        <taxon>Metazoa</taxon>
        <taxon>Ecdysozoa</taxon>
        <taxon>Arthropoda</taxon>
        <taxon>Hexapoda</taxon>
        <taxon>Insecta</taxon>
        <taxon>Pterygota</taxon>
        <taxon>Neoptera</taxon>
        <taxon>Endopterygota</taxon>
        <taxon>Hymenoptera</taxon>
        <taxon>Apocrita</taxon>
        <taxon>Aculeata</taxon>
        <taxon>Vespoidea</taxon>
        <taxon>Vespidae</taxon>
        <taxon>Vespinae</taxon>
        <taxon>Vespula</taxon>
    </lineage>
</organism>
<dbReference type="EMBL" id="JACSEA010000011">
    <property type="protein sequence ID" value="KAF7389045.1"/>
    <property type="molecule type" value="Genomic_DNA"/>
</dbReference>
<comment type="caution">
    <text evidence="1">The sequence shown here is derived from an EMBL/GenBank/DDBJ whole genome shotgun (WGS) entry which is preliminary data.</text>
</comment>
<reference evidence="1" key="1">
    <citation type="journal article" date="2020" name="G3 (Bethesda)">
        <title>High-Quality Assemblies for Three Invasive Social Wasps from the &lt;i&gt;Vespula&lt;/i&gt; Genus.</title>
        <authorList>
            <person name="Harrop T.W.R."/>
            <person name="Guhlin J."/>
            <person name="McLaughlin G.M."/>
            <person name="Permina E."/>
            <person name="Stockwell P."/>
            <person name="Gilligan J."/>
            <person name="Le Lec M.F."/>
            <person name="Gruber M.A.M."/>
            <person name="Quinn O."/>
            <person name="Lovegrove M."/>
            <person name="Duncan E.J."/>
            <person name="Remnant E.J."/>
            <person name="Van Eeckhoven J."/>
            <person name="Graham B."/>
            <person name="Knapp R.A."/>
            <person name="Langford K.W."/>
            <person name="Kronenberg Z."/>
            <person name="Press M.O."/>
            <person name="Eacker S.M."/>
            <person name="Wilson-Rankin E.E."/>
            <person name="Purcell J."/>
            <person name="Lester P.J."/>
            <person name="Dearden P.K."/>
        </authorList>
    </citation>
    <scope>NUCLEOTIDE SEQUENCE</scope>
    <source>
        <strain evidence="1">Marl-1</strain>
    </source>
</reference>
<name>A0A834MYB6_VESVU</name>
<evidence type="ECO:0000313" key="1">
    <source>
        <dbReference type="EMBL" id="KAF7389045.1"/>
    </source>
</evidence>
<gene>
    <name evidence="1" type="ORF">HZH66_010182</name>
</gene>
<proteinExistence type="predicted"/>
<dbReference type="AlphaFoldDB" id="A0A834MYB6"/>